<comment type="caution">
    <text evidence="1">The sequence shown here is derived from an EMBL/GenBank/DDBJ whole genome shotgun (WGS) entry which is preliminary data.</text>
</comment>
<proteinExistence type="predicted"/>
<evidence type="ECO:0000313" key="1">
    <source>
        <dbReference type="EMBL" id="VVB08625.1"/>
    </source>
</evidence>
<sequence>MVTNRNSCCRYTCMQWVMRKANQVWHSTTLVVVRFPEFICQHLLQTKKCKTLIQLEDERNIVLAILKDIAQETAAKLILAMREPAPENRDLVFGYVSVVQFEEFADKKTKS</sequence>
<dbReference type="EMBL" id="CABITT030000006">
    <property type="protein sequence ID" value="VVB08625.1"/>
    <property type="molecule type" value="Genomic_DNA"/>
</dbReference>
<accession>A0A565C4V0</accession>
<dbReference type="Proteomes" id="UP000489600">
    <property type="component" value="Unassembled WGS sequence"/>
</dbReference>
<keyword evidence="2" id="KW-1185">Reference proteome</keyword>
<evidence type="ECO:0000313" key="2">
    <source>
        <dbReference type="Proteomes" id="UP000489600"/>
    </source>
</evidence>
<organism evidence="1 2">
    <name type="scientific">Arabis nemorensis</name>
    <dbReference type="NCBI Taxonomy" id="586526"/>
    <lineage>
        <taxon>Eukaryota</taxon>
        <taxon>Viridiplantae</taxon>
        <taxon>Streptophyta</taxon>
        <taxon>Embryophyta</taxon>
        <taxon>Tracheophyta</taxon>
        <taxon>Spermatophyta</taxon>
        <taxon>Magnoliopsida</taxon>
        <taxon>eudicotyledons</taxon>
        <taxon>Gunneridae</taxon>
        <taxon>Pentapetalae</taxon>
        <taxon>rosids</taxon>
        <taxon>malvids</taxon>
        <taxon>Brassicales</taxon>
        <taxon>Brassicaceae</taxon>
        <taxon>Arabideae</taxon>
        <taxon>Arabis</taxon>
    </lineage>
</organism>
<gene>
    <name evidence="1" type="ORF">ANE_LOCUS19069</name>
</gene>
<dbReference type="AlphaFoldDB" id="A0A565C4V0"/>
<protein>
    <submittedName>
        <fullName evidence="1">Uncharacterized protein</fullName>
    </submittedName>
</protein>
<reference evidence="1" key="1">
    <citation type="submission" date="2019-07" db="EMBL/GenBank/DDBJ databases">
        <authorList>
            <person name="Dittberner H."/>
        </authorList>
    </citation>
    <scope>NUCLEOTIDE SEQUENCE [LARGE SCALE GENOMIC DNA]</scope>
</reference>
<name>A0A565C4V0_9BRAS</name>